<dbReference type="PANTHER" id="PTHR42800:SF3">
    <property type="entry name" value="GLYCOSYL HYDROLASE FAMILY 32 N-TERMINAL DOMAIN-CONTAINING PROTEIN"/>
    <property type="match status" value="1"/>
</dbReference>
<dbReference type="InterPro" id="IPR013148">
    <property type="entry name" value="Glyco_hydro_32_N"/>
</dbReference>
<organism evidence="8 9">
    <name type="scientific">Exophiala mesophila</name>
    <name type="common">Black yeast-like fungus</name>
    <dbReference type="NCBI Taxonomy" id="212818"/>
    <lineage>
        <taxon>Eukaryota</taxon>
        <taxon>Fungi</taxon>
        <taxon>Dikarya</taxon>
        <taxon>Ascomycota</taxon>
        <taxon>Pezizomycotina</taxon>
        <taxon>Eurotiomycetes</taxon>
        <taxon>Chaetothyriomycetidae</taxon>
        <taxon>Chaetothyriales</taxon>
        <taxon>Herpotrichiellaceae</taxon>
        <taxon>Exophiala</taxon>
    </lineage>
</organism>
<dbReference type="GO" id="GO:0004575">
    <property type="term" value="F:sucrose alpha-glucosidase activity"/>
    <property type="evidence" value="ECO:0007669"/>
    <property type="project" value="TreeGrafter"/>
</dbReference>
<feature type="compositionally biased region" description="Polar residues" evidence="5">
    <location>
        <begin position="24"/>
        <end position="40"/>
    </location>
</feature>
<dbReference type="GO" id="GO:0005987">
    <property type="term" value="P:sucrose catabolic process"/>
    <property type="evidence" value="ECO:0007669"/>
    <property type="project" value="TreeGrafter"/>
</dbReference>
<dbReference type="OrthoDB" id="202537at2759"/>
<dbReference type="GeneID" id="27319359"/>
<evidence type="ECO:0000313" key="9">
    <source>
        <dbReference type="Proteomes" id="UP000054302"/>
    </source>
</evidence>
<evidence type="ECO:0008006" key="10">
    <source>
        <dbReference type="Google" id="ProtNLM"/>
    </source>
</evidence>
<dbReference type="Gene3D" id="2.115.10.20">
    <property type="entry name" value="Glycosyl hydrolase domain, family 43"/>
    <property type="match status" value="1"/>
</dbReference>
<name>A0A0D1ZT94_EXOME</name>
<evidence type="ECO:0000256" key="2">
    <source>
        <dbReference type="ARBA" id="ARBA00022801"/>
    </source>
</evidence>
<dbReference type="SMART" id="SM00640">
    <property type="entry name" value="Glyco_32"/>
    <property type="match status" value="1"/>
</dbReference>
<feature type="domain" description="Glycosyl hydrolase family 32 C-terminal" evidence="7">
    <location>
        <begin position="478"/>
        <end position="646"/>
    </location>
</feature>
<evidence type="ECO:0000259" key="6">
    <source>
        <dbReference type="Pfam" id="PF00251"/>
    </source>
</evidence>
<dbReference type="Proteomes" id="UP000054302">
    <property type="component" value="Unassembled WGS sequence"/>
</dbReference>
<dbReference type="OMA" id="SGIFDHG"/>
<dbReference type="SUPFAM" id="SSF49899">
    <property type="entry name" value="Concanavalin A-like lectins/glucanases"/>
    <property type="match status" value="1"/>
</dbReference>
<accession>A0A0D1ZT94</accession>
<dbReference type="Gene3D" id="2.60.120.560">
    <property type="entry name" value="Exo-inulinase, domain 1"/>
    <property type="match status" value="1"/>
</dbReference>
<evidence type="ECO:0000256" key="4">
    <source>
        <dbReference type="RuleBase" id="RU362110"/>
    </source>
</evidence>
<proteinExistence type="inferred from homology"/>
<dbReference type="CDD" id="cd18621">
    <property type="entry name" value="GH32_XdINV-like"/>
    <property type="match status" value="1"/>
</dbReference>
<keyword evidence="9" id="KW-1185">Reference proteome</keyword>
<feature type="region of interest" description="Disordered" evidence="5">
    <location>
        <begin position="1"/>
        <end position="51"/>
    </location>
</feature>
<evidence type="ECO:0000313" key="8">
    <source>
        <dbReference type="EMBL" id="KIV97807.1"/>
    </source>
</evidence>
<evidence type="ECO:0000256" key="3">
    <source>
        <dbReference type="ARBA" id="ARBA00023295"/>
    </source>
</evidence>
<dbReference type="VEuPathDB" id="FungiDB:PV10_01514"/>
<comment type="similarity">
    <text evidence="1 4">Belongs to the glycosyl hydrolase 32 family.</text>
</comment>
<dbReference type="Pfam" id="PF00251">
    <property type="entry name" value="Glyco_hydro_32N"/>
    <property type="match status" value="1"/>
</dbReference>
<dbReference type="PANTHER" id="PTHR42800">
    <property type="entry name" value="EXOINULINASE INUD (AFU_ORTHOLOGUE AFUA_5G00480)"/>
    <property type="match status" value="1"/>
</dbReference>
<dbReference type="InterPro" id="IPR013189">
    <property type="entry name" value="Glyco_hydro_32_C"/>
</dbReference>
<gene>
    <name evidence="8" type="ORF">PV10_01514</name>
</gene>
<protein>
    <recommendedName>
        <fullName evidence="10">Glycosyl hydrolase family 32 N-terminal domain-containing protein</fullName>
    </recommendedName>
</protein>
<evidence type="ECO:0000256" key="5">
    <source>
        <dbReference type="SAM" id="MobiDB-lite"/>
    </source>
</evidence>
<dbReference type="HOGENOM" id="CLU_013784_3_0_1"/>
<dbReference type="STRING" id="212818.A0A0D1ZT94"/>
<sequence length="655" mass="73250">MAARPLQLKAPGSLAGTLAEYEAPNQSSDTSNAPVDSEPTQPEIPERPGSKSLYEFTLPSLHFLRWRPLYHVQAPTGWMNDPCGPGYDATTGLYHLFFQWNPRRNLHGSVAWGSIHWDHAFSRDMINWTISGISALTPEAWYDKEGCFTGCLVPTSPDGQPGQLTILYTGVGRLPLHYTLPYTRGTETLALAESSDGGLTWSKTKANPILPEPPVGIDVTGWRDPYVSRWPAMDRLLDIDPSEDIMYGMISGGVRHRTPTAFLYAVNPSNLTQWRYINAIVDVGLNHNISRWSGDMGINWECACFMTLSDHDNESSREFIVVGGEGTDTSHPESTFAAYPQESTKFPRTERSLQWMSGTLTTNMNDQGQKVPKMEYTFGGKFDHGLLYAVNIFRDPATSKQIAWGWITEEDLPQKLVDRQNWSGLLSLPRELSLITLKGVTKALNSKLKEITSLEVTPESEDTFIIRTLGVAPASCLQALRRDTRQVAIEGSPTLTPVGDCFMGVQTCRFELSALLQVSDACTRIGLSIFHNEDHDITSSTSIYLVPETETLQIERPDSTKIDPNILTFAESAPFTLFSFKRGGYQERELLELRVFFDESVVEVFANSRCTFSTRVYPASKRCWGLKFWAEDESRQSTLVHAQAWDGLRADMKVA</sequence>
<dbReference type="GO" id="GO:0005737">
    <property type="term" value="C:cytoplasm"/>
    <property type="evidence" value="ECO:0007669"/>
    <property type="project" value="TreeGrafter"/>
</dbReference>
<dbReference type="SUPFAM" id="SSF75005">
    <property type="entry name" value="Arabinanase/levansucrase/invertase"/>
    <property type="match status" value="1"/>
</dbReference>
<evidence type="ECO:0000256" key="1">
    <source>
        <dbReference type="ARBA" id="ARBA00009902"/>
    </source>
</evidence>
<dbReference type="RefSeq" id="XP_016229381.1">
    <property type="nucleotide sequence ID" value="XM_016365732.1"/>
</dbReference>
<dbReference type="Pfam" id="PF08244">
    <property type="entry name" value="Glyco_hydro_32C"/>
    <property type="match status" value="1"/>
</dbReference>
<feature type="domain" description="Glycosyl hydrolase family 32 N-terminal" evidence="6">
    <location>
        <begin position="71"/>
        <end position="436"/>
    </location>
</feature>
<reference evidence="8 9" key="1">
    <citation type="submission" date="2015-01" db="EMBL/GenBank/DDBJ databases">
        <title>The Genome Sequence of Exophiala mesophila CBS40295.</title>
        <authorList>
            <consortium name="The Broad Institute Genomics Platform"/>
            <person name="Cuomo C."/>
            <person name="de Hoog S."/>
            <person name="Gorbushina A."/>
            <person name="Stielow B."/>
            <person name="Teixiera M."/>
            <person name="Abouelleil A."/>
            <person name="Chapman S.B."/>
            <person name="Priest M."/>
            <person name="Young S.K."/>
            <person name="Wortman J."/>
            <person name="Nusbaum C."/>
            <person name="Birren B."/>
        </authorList>
    </citation>
    <scope>NUCLEOTIDE SEQUENCE [LARGE SCALE GENOMIC DNA]</scope>
    <source>
        <strain evidence="8 9">CBS 40295</strain>
    </source>
</reference>
<keyword evidence="3 4" id="KW-0326">Glycosidase</keyword>
<dbReference type="EMBL" id="KN847520">
    <property type="protein sequence ID" value="KIV97807.1"/>
    <property type="molecule type" value="Genomic_DNA"/>
</dbReference>
<keyword evidence="2 4" id="KW-0378">Hydrolase</keyword>
<dbReference type="InterPro" id="IPR001362">
    <property type="entry name" value="Glyco_hydro_32"/>
</dbReference>
<evidence type="ECO:0000259" key="7">
    <source>
        <dbReference type="Pfam" id="PF08244"/>
    </source>
</evidence>
<dbReference type="InterPro" id="IPR023296">
    <property type="entry name" value="Glyco_hydro_beta-prop_sf"/>
</dbReference>
<dbReference type="AlphaFoldDB" id="A0A0D1ZT94"/>
<dbReference type="InterPro" id="IPR013320">
    <property type="entry name" value="ConA-like_dom_sf"/>
</dbReference>